<dbReference type="Proteomes" id="UP001218638">
    <property type="component" value="Chromosome"/>
</dbReference>
<dbReference type="GO" id="GO:0016620">
    <property type="term" value="F:oxidoreductase activity, acting on the aldehyde or oxo group of donors, NAD or NADP as acceptor"/>
    <property type="evidence" value="ECO:0007669"/>
    <property type="project" value="InterPro"/>
</dbReference>
<dbReference type="EMBL" id="CP119075">
    <property type="protein sequence ID" value="WED66699.1"/>
    <property type="molecule type" value="Genomic_DNA"/>
</dbReference>
<gene>
    <name evidence="3" type="ORF">PXH66_07525</name>
</gene>
<dbReference type="Gene3D" id="3.40.605.10">
    <property type="entry name" value="Aldehyde Dehydrogenase, Chain A, domain 1"/>
    <property type="match status" value="1"/>
</dbReference>
<dbReference type="Pfam" id="PF00171">
    <property type="entry name" value="Aldedh"/>
    <property type="match status" value="1"/>
</dbReference>
<feature type="domain" description="Aldehyde dehydrogenase" evidence="2">
    <location>
        <begin position="19"/>
        <end position="424"/>
    </location>
</feature>
<evidence type="ECO:0000256" key="1">
    <source>
        <dbReference type="ARBA" id="ARBA00023002"/>
    </source>
</evidence>
<dbReference type="Gene3D" id="3.40.309.10">
    <property type="entry name" value="Aldehyde Dehydrogenase, Chain A, domain 2"/>
    <property type="match status" value="1"/>
</dbReference>
<keyword evidence="4" id="KW-1185">Reference proteome</keyword>
<proteinExistence type="predicted"/>
<evidence type="ECO:0000313" key="3">
    <source>
        <dbReference type="EMBL" id="WED66699.1"/>
    </source>
</evidence>
<name>A0AAF0CRF2_9BACT</name>
<dbReference type="AlphaFoldDB" id="A0AAF0CRF2"/>
<evidence type="ECO:0000313" key="4">
    <source>
        <dbReference type="Proteomes" id="UP001218638"/>
    </source>
</evidence>
<dbReference type="KEGG" id="slom:PXH66_07525"/>
<accession>A0AAF0CRF2</accession>
<dbReference type="InterPro" id="IPR016162">
    <property type="entry name" value="Ald_DH_N"/>
</dbReference>
<dbReference type="PANTHER" id="PTHR43353:SF3">
    <property type="entry name" value="ALDEHYDE DEHYDROGENASE-RELATED"/>
    <property type="match status" value="1"/>
</dbReference>
<dbReference type="InterPro" id="IPR016163">
    <property type="entry name" value="Ald_DH_C"/>
</dbReference>
<dbReference type="RefSeq" id="WP_330928861.1">
    <property type="nucleotide sequence ID" value="NZ_CP119075.1"/>
</dbReference>
<dbReference type="InterPro" id="IPR016161">
    <property type="entry name" value="Ald_DH/histidinol_DH"/>
</dbReference>
<dbReference type="InterPro" id="IPR050740">
    <property type="entry name" value="Aldehyde_DH_Superfamily"/>
</dbReference>
<dbReference type="InterPro" id="IPR015590">
    <property type="entry name" value="Aldehyde_DH_dom"/>
</dbReference>
<keyword evidence="1" id="KW-0560">Oxidoreductase</keyword>
<sequence>MTAHPMLIAGEWRSAPADASTFQPSNPSTGELLPDTYPVASSAEIDALLDAGLSASQTLAETDPTAIAAFLEAYADGIAAATDELAALASTETGLPVKPRLEVVEIPRTTGQLRQAAAAARAGDWKQPVIDTANNLRSQLEPLGKPVLVIGPNNFPFAFNGIAGGDFAAAIATGHAVIAKAHPAHPGTSKRLAEIALAATATAGVPTATIQLYYRSSHAEGHRMASDPRLGAIGFTGSEGAGRKIKAAADAVGKPAYFELSSVNPVAFLPGALAEKAADLATEFSGSCLLGTGQFCTNPGLLLTIAGADTETFLTTAAANFNAAPSGVMLVPSLPGELDASVKALVADGAELMGRGTQPTEPGFRAQPALLRVSGATFLGDPKAFQREMFGPGALVVVAADADELAAVAEHLESSLTASFYSASDGSDDALYDRLVPIIAAKAGRLLNDKMPTGVAVSPAMVHGGPFPAGGHPGFTAVGIPASLRRFGALRCYDNVRAGRLPATLQDKNPNGVIWRLIDGTWTQADVAS</sequence>
<evidence type="ECO:0000259" key="2">
    <source>
        <dbReference type="Pfam" id="PF00171"/>
    </source>
</evidence>
<reference evidence="3" key="1">
    <citation type="submission" date="2023-03" db="EMBL/GenBank/DDBJ databases">
        <title>Lomoglobus Profundus gen. nov., sp. nov., a novel member of the phylum Verrucomicrobia, isolated from deep-marine sediment of South China Sea.</title>
        <authorList>
            <person name="Ahmad T."/>
            <person name="Ishaq S.E."/>
            <person name="Wang F."/>
        </authorList>
    </citation>
    <scope>NUCLEOTIDE SEQUENCE</scope>
    <source>
        <strain evidence="3">LMO-M01</strain>
    </source>
</reference>
<organism evidence="3 4">
    <name type="scientific">Synoicihabitans lomoniglobus</name>
    <dbReference type="NCBI Taxonomy" id="2909285"/>
    <lineage>
        <taxon>Bacteria</taxon>
        <taxon>Pseudomonadati</taxon>
        <taxon>Verrucomicrobiota</taxon>
        <taxon>Opitutia</taxon>
        <taxon>Opitutales</taxon>
        <taxon>Opitutaceae</taxon>
        <taxon>Synoicihabitans</taxon>
    </lineage>
</organism>
<dbReference type="SUPFAM" id="SSF53720">
    <property type="entry name" value="ALDH-like"/>
    <property type="match status" value="1"/>
</dbReference>
<protein>
    <submittedName>
        <fullName evidence="3">Aldehyde dehydrogenase family protein</fullName>
    </submittedName>
</protein>
<dbReference type="PANTHER" id="PTHR43353">
    <property type="entry name" value="SUCCINATE-SEMIALDEHYDE DEHYDROGENASE, MITOCHONDRIAL"/>
    <property type="match status" value="1"/>
</dbReference>